<feature type="transmembrane region" description="Helical" evidence="2">
    <location>
        <begin position="155"/>
        <end position="175"/>
    </location>
</feature>
<comment type="caution">
    <text evidence="3">The sequence shown here is derived from an EMBL/GenBank/DDBJ whole genome shotgun (WGS) entry which is preliminary data.</text>
</comment>
<keyword evidence="2" id="KW-1133">Transmembrane helix</keyword>
<accession>A0A8H7PFY7</accession>
<sequence length="263" mass="29586">MSYSSEPALPTSIVRHASPKPDNICHSEPVTPVLCIDRSVNASPLSMEEIQRPLPAAVLRMRAENSMGGRSQSQSSIVTTGTTGSTPSVLPCYSEPEAALINARQNELNNLRDRYQQHREQYHIRRRTYMIILFVLALGAGAFVLLAFMISSPHIIMALGVVLIVIFVCIAHRITMHREVLRRERQVIESTEQLHRFETGDRDFPLPDDQYLVITQNSRGQERRTLISAPPNYENATTVPPAYNSKNVGPSEEPREMEEIRIA</sequence>
<dbReference type="EMBL" id="JAEPQZ010000015">
    <property type="protein sequence ID" value="KAG2173247.1"/>
    <property type="molecule type" value="Genomic_DNA"/>
</dbReference>
<evidence type="ECO:0000256" key="2">
    <source>
        <dbReference type="SAM" id="Phobius"/>
    </source>
</evidence>
<dbReference type="AlphaFoldDB" id="A0A8H7PFY7"/>
<gene>
    <name evidence="3" type="ORF">INT43_004621</name>
</gene>
<feature type="transmembrane region" description="Helical" evidence="2">
    <location>
        <begin position="129"/>
        <end position="149"/>
    </location>
</feature>
<proteinExistence type="predicted"/>
<feature type="region of interest" description="Disordered" evidence="1">
    <location>
        <begin position="227"/>
        <end position="263"/>
    </location>
</feature>
<feature type="compositionally biased region" description="Basic and acidic residues" evidence="1">
    <location>
        <begin position="252"/>
        <end position="263"/>
    </location>
</feature>
<keyword evidence="2" id="KW-0812">Transmembrane</keyword>
<dbReference type="OrthoDB" id="2396957at2759"/>
<feature type="compositionally biased region" description="Polar residues" evidence="1">
    <location>
        <begin position="234"/>
        <end position="248"/>
    </location>
</feature>
<evidence type="ECO:0000313" key="4">
    <source>
        <dbReference type="Proteomes" id="UP000654370"/>
    </source>
</evidence>
<reference evidence="3" key="1">
    <citation type="submission" date="2020-12" db="EMBL/GenBank/DDBJ databases">
        <title>Metabolic potential, ecology and presence of endohyphal bacteria is reflected in genomic diversity of Mucoromycotina.</title>
        <authorList>
            <person name="Muszewska A."/>
            <person name="Okrasinska A."/>
            <person name="Steczkiewicz K."/>
            <person name="Drgas O."/>
            <person name="Orlowska M."/>
            <person name="Perlinska-Lenart U."/>
            <person name="Aleksandrzak-Piekarczyk T."/>
            <person name="Szatraj K."/>
            <person name="Zielenkiewicz U."/>
            <person name="Pilsyk S."/>
            <person name="Malc E."/>
            <person name="Mieczkowski P."/>
            <person name="Kruszewska J.S."/>
            <person name="Biernat P."/>
            <person name="Pawlowska J."/>
        </authorList>
    </citation>
    <scope>NUCLEOTIDE SEQUENCE</scope>
    <source>
        <strain evidence="3">WA0000067209</strain>
    </source>
</reference>
<evidence type="ECO:0000313" key="3">
    <source>
        <dbReference type="EMBL" id="KAG2173247.1"/>
    </source>
</evidence>
<dbReference type="Proteomes" id="UP000654370">
    <property type="component" value="Unassembled WGS sequence"/>
</dbReference>
<protein>
    <submittedName>
        <fullName evidence="3">Uncharacterized protein</fullName>
    </submittedName>
</protein>
<name>A0A8H7PFY7_MORIS</name>
<keyword evidence="4" id="KW-1185">Reference proteome</keyword>
<evidence type="ECO:0000256" key="1">
    <source>
        <dbReference type="SAM" id="MobiDB-lite"/>
    </source>
</evidence>
<keyword evidence="2" id="KW-0472">Membrane</keyword>
<organism evidence="3 4">
    <name type="scientific">Mortierella isabellina</name>
    <name type="common">Filamentous fungus</name>
    <name type="synonym">Umbelopsis isabellina</name>
    <dbReference type="NCBI Taxonomy" id="91625"/>
    <lineage>
        <taxon>Eukaryota</taxon>
        <taxon>Fungi</taxon>
        <taxon>Fungi incertae sedis</taxon>
        <taxon>Mucoromycota</taxon>
        <taxon>Mucoromycotina</taxon>
        <taxon>Umbelopsidomycetes</taxon>
        <taxon>Umbelopsidales</taxon>
        <taxon>Umbelopsidaceae</taxon>
        <taxon>Umbelopsis</taxon>
    </lineage>
</organism>